<proteinExistence type="predicted"/>
<gene>
    <name evidence="3" type="ORF">HZF10_10605</name>
</gene>
<feature type="signal peptide" evidence="2">
    <location>
        <begin position="1"/>
        <end position="21"/>
    </location>
</feature>
<evidence type="ECO:0000313" key="3">
    <source>
        <dbReference type="EMBL" id="NYA71373.1"/>
    </source>
</evidence>
<dbReference type="EMBL" id="JACBJI010000004">
    <property type="protein sequence ID" value="NYA71373.1"/>
    <property type="molecule type" value="Genomic_DNA"/>
</dbReference>
<feature type="region of interest" description="Disordered" evidence="1">
    <location>
        <begin position="25"/>
        <end position="52"/>
    </location>
</feature>
<evidence type="ECO:0000256" key="2">
    <source>
        <dbReference type="SAM" id="SignalP"/>
    </source>
</evidence>
<accession>A0A7Y9C7E6</accession>
<evidence type="ECO:0000256" key="1">
    <source>
        <dbReference type="SAM" id="MobiDB-lite"/>
    </source>
</evidence>
<keyword evidence="4" id="KW-1185">Reference proteome</keyword>
<keyword evidence="2" id="KW-0732">Signal</keyword>
<feature type="chain" id="PRO_5030721682" evidence="2">
    <location>
        <begin position="22"/>
        <end position="87"/>
    </location>
</feature>
<name>A0A7Y9C7E6_9FLAO</name>
<comment type="caution">
    <text evidence="3">The sequence shown here is derived from an EMBL/GenBank/DDBJ whole genome shotgun (WGS) entry which is preliminary data.</text>
</comment>
<reference evidence="3 4" key="1">
    <citation type="submission" date="2020-07" db="EMBL/GenBank/DDBJ databases">
        <authorList>
            <person name="Sun Q."/>
        </authorList>
    </citation>
    <scope>NUCLEOTIDE SEQUENCE [LARGE SCALE GENOMIC DNA]</scope>
    <source>
        <strain evidence="3 4">MAH-1</strain>
    </source>
</reference>
<dbReference type="RefSeq" id="WP_176006184.1">
    <property type="nucleotide sequence ID" value="NZ_JABWMI010000011.1"/>
</dbReference>
<evidence type="ECO:0000313" key="4">
    <source>
        <dbReference type="Proteomes" id="UP000535020"/>
    </source>
</evidence>
<dbReference type="AlphaFoldDB" id="A0A7Y9C7E6"/>
<protein>
    <submittedName>
        <fullName evidence="3">Uncharacterized protein</fullName>
    </submittedName>
</protein>
<dbReference type="Proteomes" id="UP000535020">
    <property type="component" value="Unassembled WGS sequence"/>
</dbReference>
<sequence>MKKAILTFGLFSLVLVLTSFTTPESVTYTGEPDDTTVGRGDTGGVKLPGDGKKLDFETGGVKLPGDGKKLDFETGGVKLPGDGKKLD</sequence>
<organism evidence="3 4">
    <name type="scientific">Flavobacterium agri</name>
    <dbReference type="NCBI Taxonomy" id="2743471"/>
    <lineage>
        <taxon>Bacteria</taxon>
        <taxon>Pseudomonadati</taxon>
        <taxon>Bacteroidota</taxon>
        <taxon>Flavobacteriia</taxon>
        <taxon>Flavobacteriales</taxon>
        <taxon>Flavobacteriaceae</taxon>
        <taxon>Flavobacterium</taxon>
    </lineage>
</organism>